<organism evidence="2 3">
    <name type="scientific">Schistosoma mattheei</name>
    <dbReference type="NCBI Taxonomy" id="31246"/>
    <lineage>
        <taxon>Eukaryota</taxon>
        <taxon>Metazoa</taxon>
        <taxon>Spiralia</taxon>
        <taxon>Lophotrochozoa</taxon>
        <taxon>Platyhelminthes</taxon>
        <taxon>Trematoda</taxon>
        <taxon>Digenea</taxon>
        <taxon>Strigeidida</taxon>
        <taxon>Schistosomatoidea</taxon>
        <taxon>Schistosomatidae</taxon>
        <taxon>Schistosoma</taxon>
    </lineage>
</organism>
<reference evidence="3" key="1">
    <citation type="submission" date="2023-11" db="UniProtKB">
        <authorList>
            <consortium name="WormBaseParasite"/>
        </authorList>
    </citation>
    <scope>IDENTIFICATION</scope>
</reference>
<dbReference type="Proteomes" id="UP000050791">
    <property type="component" value="Unassembled WGS sequence"/>
</dbReference>
<feature type="region of interest" description="Disordered" evidence="1">
    <location>
        <begin position="233"/>
        <end position="261"/>
    </location>
</feature>
<protein>
    <submittedName>
        <fullName evidence="3">Uncharacterized protein</fullName>
    </submittedName>
</protein>
<feature type="region of interest" description="Disordered" evidence="1">
    <location>
        <begin position="860"/>
        <end position="904"/>
    </location>
</feature>
<dbReference type="WBParaSite" id="SMTH1_67680.1">
    <property type="protein sequence ID" value="SMTH1_67680.1"/>
    <property type="gene ID" value="SMTH1_67680"/>
</dbReference>
<proteinExistence type="predicted"/>
<evidence type="ECO:0000313" key="2">
    <source>
        <dbReference type="Proteomes" id="UP000050791"/>
    </source>
</evidence>
<feature type="compositionally biased region" description="Acidic residues" evidence="1">
    <location>
        <begin position="945"/>
        <end position="963"/>
    </location>
</feature>
<dbReference type="AlphaFoldDB" id="A0AA85BMH6"/>
<evidence type="ECO:0000256" key="1">
    <source>
        <dbReference type="SAM" id="MobiDB-lite"/>
    </source>
</evidence>
<name>A0AA85BMH6_9TREM</name>
<feature type="compositionally biased region" description="Low complexity" evidence="1">
    <location>
        <begin position="233"/>
        <end position="258"/>
    </location>
</feature>
<sequence length="1202" mass="137087">MIDNKTSKHINITTTTITTTATTTVTTIVATTTTTTPDNKVNTINYIHSSKPEMLSSINNNNNKFIELPLIASYSNAFLETIAEETSELETSENGTFNNELIDIDQISFCTDTELKINDNDLTSNYATIMISDNNEQNYINNNSLSKLSNKSLLNNTFSKLKQHEPLLDHNNNNNNNNVKTNNGNGDFWTINLPVTLDNRKTFSNNYKLQKQLSNELNSSIIRNEYFKIASTTTNTTNTTDSNSNNNNDNNRNNSNNDGKIQGFDRIHEELKENQKGFIMNKMNRTHKDFSLPLWNDEITDEELLILSTDYDKNQLCWTLTPSQPIMTSSLNYHKLDENVKYLNDTGNIPNYSVIYESGHFKCTPNGNTKNISGQLIKDNFITENTVDSFIQPLNSSQNLSSTFHPFVSVSNTNNICKTSIQNSTRAQFPNLCVQPMKDVDSSFTPNLSTQSFIKHYPVSNEKPYITSNDSSIENSMSFPFMPKMVATSNDAIKGCHKDFYKNAMNQKPLCTGYNSSFNSQSIRPLIPNYTSTNIPRDSDNKHDDNRLLFTSHISQDGSYLTGCLSKNSMDHQSSVKGLYDNSNTLNQTQHSRLLDRHTNSQLNNYPLSQTNNYTSMSTFKTASRDFSYTLPSTNNDSNHSIFITPENPSEKCYMGEQNDIHSKLGHLQTNFSTLSSSSLCNQYKKCKDKTDSLPPILFEEKLNSNEMTFNNQPITYHHVKSPDFKPIDYSKLFSYSCQQNPFVLNKHELNESKLSSTNFKCPTNSKLSNDNPKKLDDQNLQNLEMNTVKNSQPNEKFSSKPSNLVQQSNYSESLKAKLNGNINSLFRPLQRSPAVVGVSDLLIKSDAELSSILEKVKNGQQSNCSVSDSQGVLNQTISNDDSSSDKNIRNGGANSNSYHDDLSPARRRFFPQYLSRNVKLDNSTGIYCQNNDDMEEKRSFYDYGCDDEEDEDKLDDDEENDDNSYPCQDDIHVQNKKIYNDQNLTYSNYVDKNNSSVIQRIRDLELQNQSYRWEDDCSHSTDKYNSSSKITNNNLTNYGINNTINERQLARNEIRTGNINNDKEVLSSYECEDNDVPYIDSDSLVLEYTHLKDFLPRIADLEEITLSSRRNSVGSSPWLGFCQMDNHKFDQNQSINELVPSKITVEHDKHGYAPIRRRRDYHSYDSSTQCKNKRRQKCGFKNYVVVFKHQDLIETNIFVYS</sequence>
<feature type="compositionally biased region" description="Polar residues" evidence="1">
    <location>
        <begin position="860"/>
        <end position="880"/>
    </location>
</feature>
<accession>A0AA85BMH6</accession>
<evidence type="ECO:0000313" key="3">
    <source>
        <dbReference type="WBParaSite" id="SMTH1_67680.1"/>
    </source>
</evidence>
<feature type="region of interest" description="Disordered" evidence="1">
    <location>
        <begin position="945"/>
        <end position="970"/>
    </location>
</feature>